<evidence type="ECO:0000313" key="3">
    <source>
        <dbReference type="Proteomes" id="UP001441944"/>
    </source>
</evidence>
<organism evidence="2 3">
    <name type="scientific">Pseudophaeobacter arcticus</name>
    <dbReference type="NCBI Taxonomy" id="385492"/>
    <lineage>
        <taxon>Bacteria</taxon>
        <taxon>Pseudomonadati</taxon>
        <taxon>Pseudomonadota</taxon>
        <taxon>Alphaproteobacteria</taxon>
        <taxon>Rhodobacterales</taxon>
        <taxon>Paracoccaceae</taxon>
        <taxon>Pseudophaeobacter</taxon>
    </lineage>
</organism>
<keyword evidence="3" id="KW-1185">Reference proteome</keyword>
<sequence>MQVSQSHTAIVVPAHGVFYSEAMKLLAISGSGRATSTNTALLKSVSEIAGSDHRVTVFAGVADLPVFSPDAEQNPLPQPVQTFINLIRENDALIIASPEYIRAIPGGLKNAIDWLVSRDEIIGKPIALLHASHRGDDMLAQLRLVLATVSDGFTPETFARFDLMKLSPEQIHQTMLEPQNRSKVVDFLAQLTRQVAQIRA</sequence>
<dbReference type="PANTHER" id="PTHR30543">
    <property type="entry name" value="CHROMATE REDUCTASE"/>
    <property type="match status" value="1"/>
</dbReference>
<proteinExistence type="predicted"/>
<name>A0ABQ0AP28_9RHOB</name>
<dbReference type="Gene3D" id="3.40.50.360">
    <property type="match status" value="1"/>
</dbReference>
<dbReference type="Pfam" id="PF03358">
    <property type="entry name" value="FMN_red"/>
    <property type="match status" value="1"/>
</dbReference>
<gene>
    <name evidence="2" type="ORF">NBRC116598_30690</name>
</gene>
<dbReference type="PANTHER" id="PTHR30543:SF21">
    <property type="entry name" value="NAD(P)H-DEPENDENT FMN REDUCTASE LOT6"/>
    <property type="match status" value="1"/>
</dbReference>
<evidence type="ECO:0000259" key="1">
    <source>
        <dbReference type="Pfam" id="PF03358"/>
    </source>
</evidence>
<dbReference type="InterPro" id="IPR005025">
    <property type="entry name" value="FMN_Rdtase-like_dom"/>
</dbReference>
<dbReference type="SUPFAM" id="SSF52218">
    <property type="entry name" value="Flavoproteins"/>
    <property type="match status" value="1"/>
</dbReference>
<protein>
    <submittedName>
        <fullName evidence="2">NADPH-dependent FMN reductase</fullName>
    </submittedName>
</protein>
<dbReference type="Proteomes" id="UP001441944">
    <property type="component" value="Unassembled WGS sequence"/>
</dbReference>
<comment type="caution">
    <text evidence="2">The sequence shown here is derived from an EMBL/GenBank/DDBJ whole genome shotgun (WGS) entry which is preliminary data.</text>
</comment>
<accession>A0ABQ0AP28</accession>
<reference evidence="2 3" key="1">
    <citation type="submission" date="2024-04" db="EMBL/GenBank/DDBJ databases">
        <title>Draft genome sequence of Pseudophaeobacter arcticus NBRC 116598.</title>
        <authorList>
            <person name="Miyakawa T."/>
            <person name="Kusuya Y."/>
            <person name="Miura T."/>
        </authorList>
    </citation>
    <scope>NUCLEOTIDE SEQUENCE [LARGE SCALE GENOMIC DNA]</scope>
    <source>
        <strain evidence="2 3">SU-CL00105</strain>
    </source>
</reference>
<dbReference type="InterPro" id="IPR050712">
    <property type="entry name" value="NAD(P)H-dep_reductase"/>
</dbReference>
<dbReference type="InterPro" id="IPR029039">
    <property type="entry name" value="Flavoprotein-like_sf"/>
</dbReference>
<evidence type="ECO:0000313" key="2">
    <source>
        <dbReference type="EMBL" id="GAA6197625.1"/>
    </source>
</evidence>
<dbReference type="EMBL" id="BAABWU010000013">
    <property type="protein sequence ID" value="GAA6197625.1"/>
    <property type="molecule type" value="Genomic_DNA"/>
</dbReference>
<feature type="domain" description="NADPH-dependent FMN reductase-like" evidence="1">
    <location>
        <begin position="23"/>
        <end position="152"/>
    </location>
</feature>